<dbReference type="EMBL" id="CAEZZK010000106">
    <property type="protein sequence ID" value="CAB4760212.1"/>
    <property type="molecule type" value="Genomic_DNA"/>
</dbReference>
<protein>
    <submittedName>
        <fullName evidence="1">Unannotated protein</fullName>
    </submittedName>
</protein>
<name>A0A6J6UKA7_9ZZZZ</name>
<proteinExistence type="predicted"/>
<reference evidence="1" key="1">
    <citation type="submission" date="2020-05" db="EMBL/GenBank/DDBJ databases">
        <authorList>
            <person name="Chiriac C."/>
            <person name="Salcher M."/>
            <person name="Ghai R."/>
            <person name="Kavagutti S V."/>
        </authorList>
    </citation>
    <scope>NUCLEOTIDE SEQUENCE</scope>
</reference>
<sequence length="31" mass="3008">MTIASPGPMIAVCKNPKVIGEIGIGAPASIA</sequence>
<dbReference type="AlphaFoldDB" id="A0A6J6UKA7"/>
<accession>A0A6J6UKA7</accession>
<evidence type="ECO:0000313" key="1">
    <source>
        <dbReference type="EMBL" id="CAB4760212.1"/>
    </source>
</evidence>
<gene>
    <name evidence="1" type="ORF">UFOPK2855_00625</name>
</gene>
<organism evidence="1">
    <name type="scientific">freshwater metagenome</name>
    <dbReference type="NCBI Taxonomy" id="449393"/>
    <lineage>
        <taxon>unclassified sequences</taxon>
        <taxon>metagenomes</taxon>
        <taxon>ecological metagenomes</taxon>
    </lineage>
</organism>